<dbReference type="AlphaFoldDB" id="G2Y6W2"/>
<dbReference type="InParanoid" id="G2Y6W2"/>
<proteinExistence type="predicted"/>
<sequence length="40" mass="4610">MKVVKDIASIPSRCSCILRIEKFLYHSLQNPSRFKKIATS</sequence>
<evidence type="ECO:0000313" key="2">
    <source>
        <dbReference type="Proteomes" id="UP000008177"/>
    </source>
</evidence>
<accession>G2Y6W2</accession>
<evidence type="ECO:0000313" key="1">
    <source>
        <dbReference type="EMBL" id="CCD48364.1"/>
    </source>
</evidence>
<protein>
    <submittedName>
        <fullName evidence="1">Uncharacterized protein</fullName>
    </submittedName>
</protein>
<dbReference type="Proteomes" id="UP000008177">
    <property type="component" value="Unplaced contigs"/>
</dbReference>
<gene>
    <name evidence="1" type="ORF">BofuT4_uP107480.1</name>
</gene>
<name>G2Y6W2_BOTF4</name>
<dbReference type="HOGENOM" id="CLU_3299262_0_0_1"/>
<organism evidence="1 2">
    <name type="scientific">Botryotinia fuckeliana (strain T4)</name>
    <name type="common">Noble rot fungus</name>
    <name type="synonym">Botrytis cinerea</name>
    <dbReference type="NCBI Taxonomy" id="999810"/>
    <lineage>
        <taxon>Eukaryota</taxon>
        <taxon>Fungi</taxon>
        <taxon>Dikarya</taxon>
        <taxon>Ascomycota</taxon>
        <taxon>Pezizomycotina</taxon>
        <taxon>Leotiomycetes</taxon>
        <taxon>Helotiales</taxon>
        <taxon>Sclerotiniaceae</taxon>
        <taxon>Botrytis</taxon>
    </lineage>
</organism>
<dbReference type="EMBL" id="FQ790293">
    <property type="protein sequence ID" value="CCD48364.1"/>
    <property type="molecule type" value="Genomic_DNA"/>
</dbReference>
<reference evidence="2" key="1">
    <citation type="journal article" date="2011" name="PLoS Genet.">
        <title>Genomic analysis of the necrotrophic fungal pathogens Sclerotinia sclerotiorum and Botrytis cinerea.</title>
        <authorList>
            <person name="Amselem J."/>
            <person name="Cuomo C.A."/>
            <person name="van Kan J.A."/>
            <person name="Viaud M."/>
            <person name="Benito E.P."/>
            <person name="Couloux A."/>
            <person name="Coutinho P.M."/>
            <person name="de Vries R.P."/>
            <person name="Dyer P.S."/>
            <person name="Fillinger S."/>
            <person name="Fournier E."/>
            <person name="Gout L."/>
            <person name="Hahn M."/>
            <person name="Kohn L."/>
            <person name="Lapalu N."/>
            <person name="Plummer K.M."/>
            <person name="Pradier J.M."/>
            <person name="Quevillon E."/>
            <person name="Sharon A."/>
            <person name="Simon A."/>
            <person name="ten Have A."/>
            <person name="Tudzynski B."/>
            <person name="Tudzynski P."/>
            <person name="Wincker P."/>
            <person name="Andrew M."/>
            <person name="Anthouard V."/>
            <person name="Beever R.E."/>
            <person name="Beffa R."/>
            <person name="Benoit I."/>
            <person name="Bouzid O."/>
            <person name="Brault B."/>
            <person name="Chen Z."/>
            <person name="Choquer M."/>
            <person name="Collemare J."/>
            <person name="Cotton P."/>
            <person name="Danchin E.G."/>
            <person name="Da Silva C."/>
            <person name="Gautier A."/>
            <person name="Giraud C."/>
            <person name="Giraud T."/>
            <person name="Gonzalez C."/>
            <person name="Grossetete S."/>
            <person name="Guldener U."/>
            <person name="Henrissat B."/>
            <person name="Howlett B.J."/>
            <person name="Kodira C."/>
            <person name="Kretschmer M."/>
            <person name="Lappartient A."/>
            <person name="Leroch M."/>
            <person name="Levis C."/>
            <person name="Mauceli E."/>
            <person name="Neuveglise C."/>
            <person name="Oeser B."/>
            <person name="Pearson M."/>
            <person name="Poulain J."/>
            <person name="Poussereau N."/>
            <person name="Quesneville H."/>
            <person name="Rascle C."/>
            <person name="Schumacher J."/>
            <person name="Segurens B."/>
            <person name="Sexton A."/>
            <person name="Silva E."/>
            <person name="Sirven C."/>
            <person name="Soanes D.M."/>
            <person name="Talbot N.J."/>
            <person name="Templeton M."/>
            <person name="Yandava C."/>
            <person name="Yarden O."/>
            <person name="Zeng Q."/>
            <person name="Rollins J.A."/>
            <person name="Lebrun M.H."/>
            <person name="Dickman M."/>
        </authorList>
    </citation>
    <scope>NUCLEOTIDE SEQUENCE [LARGE SCALE GENOMIC DNA]</scope>
    <source>
        <strain evidence="2">T4</strain>
    </source>
</reference>